<dbReference type="EMBL" id="OX451735">
    <property type="protein sequence ID" value="CAI8592380.1"/>
    <property type="molecule type" value="Genomic_DNA"/>
</dbReference>
<protein>
    <recommendedName>
        <fullName evidence="3">Ribosomal protein S14</fullName>
    </recommendedName>
</protein>
<dbReference type="PANTHER" id="PTHR35304:SF10">
    <property type="entry name" value="TRANSMEMBRANE PROTEIN"/>
    <property type="match status" value="1"/>
</dbReference>
<reference evidence="1 2" key="1">
    <citation type="submission" date="2023-01" db="EMBL/GenBank/DDBJ databases">
        <authorList>
            <person name="Kreplak J."/>
        </authorList>
    </citation>
    <scope>NUCLEOTIDE SEQUENCE [LARGE SCALE GENOMIC DNA]</scope>
</reference>
<accession>A0AAV0Z7L5</accession>
<dbReference type="AlphaFoldDB" id="A0AAV0Z7L5"/>
<proteinExistence type="predicted"/>
<dbReference type="PANTHER" id="PTHR35304">
    <property type="entry name" value="OS05G0120300 PROTEIN-RELATED"/>
    <property type="match status" value="1"/>
</dbReference>
<evidence type="ECO:0000313" key="2">
    <source>
        <dbReference type="Proteomes" id="UP001157006"/>
    </source>
</evidence>
<keyword evidence="2" id="KW-1185">Reference proteome</keyword>
<sequence>MDSDCVSVCVNNKSIPIRPTFANLYKWPESEVEFVKTMNTNSFCNNKAEFDSLSCRQMYLRSYRFSRKKLSVTEKTIKCFNSVKESVIYASNRLNYNIKGNCKILGRAKYVTYASVSIFHRMLSRFGKVHLARYGY</sequence>
<name>A0AAV0Z7L5_VICFA</name>
<dbReference type="Proteomes" id="UP001157006">
    <property type="component" value="Chromosome 1S"/>
</dbReference>
<gene>
    <name evidence="1" type="ORF">VFH_I036960</name>
</gene>
<organism evidence="1 2">
    <name type="scientific">Vicia faba</name>
    <name type="common">Broad bean</name>
    <name type="synonym">Faba vulgaris</name>
    <dbReference type="NCBI Taxonomy" id="3906"/>
    <lineage>
        <taxon>Eukaryota</taxon>
        <taxon>Viridiplantae</taxon>
        <taxon>Streptophyta</taxon>
        <taxon>Embryophyta</taxon>
        <taxon>Tracheophyta</taxon>
        <taxon>Spermatophyta</taxon>
        <taxon>Magnoliopsida</taxon>
        <taxon>eudicotyledons</taxon>
        <taxon>Gunneridae</taxon>
        <taxon>Pentapetalae</taxon>
        <taxon>rosids</taxon>
        <taxon>fabids</taxon>
        <taxon>Fabales</taxon>
        <taxon>Fabaceae</taxon>
        <taxon>Papilionoideae</taxon>
        <taxon>50 kb inversion clade</taxon>
        <taxon>NPAAA clade</taxon>
        <taxon>Hologalegina</taxon>
        <taxon>IRL clade</taxon>
        <taxon>Fabeae</taxon>
        <taxon>Vicia</taxon>
    </lineage>
</organism>
<evidence type="ECO:0000313" key="1">
    <source>
        <dbReference type="EMBL" id="CAI8592380.1"/>
    </source>
</evidence>
<evidence type="ECO:0008006" key="3">
    <source>
        <dbReference type="Google" id="ProtNLM"/>
    </source>
</evidence>